<proteinExistence type="predicted"/>
<sequence>MNFYKDGKKVISGKYHEGLYYLEGTVVKAEKSVPHAENGGKSVVKAVVGVRKKKSRKGMEVNRDKAKGVLALLQESQEKEAKTFKMYEATIVGTNYITFQINELNYRREGIGRNLPWEAAELQQTQKKPANSVGNFVEQLAGQKQELSLVHPSTENSKKDSHDEDLGLIKQTQHRFELVDARIQNIESKIIHRCKLSYTLLARRNLGVRKFMSNEATTSSNSMAVNMAKDNQHTGTRRARFKQRFHQFQKRRDRDRYRLMIASFRSKHRSWVVAKKKEKISSHTFSFPPLGQLAVSDDECYRGDSLVMIPQKASELSLLEGAGTLLTTVNERSDGIFYARKIQGTDKKQITGSSMTDIVFMNGVRLIESSVLSRILDPGEIFGLVNFNGGDKMLMKWWRSHESEFQESISLVKEFQVPSPDRLCHCVEVLTLEIKAGIDKTLCHNSVLANHVWEPGGMSAEQVQLYLLVEFYGYDRMLMMLQRFHVMGFQRIITMSKVFSFDKVLSLEIQAGADVIYALDSDNSNQVLKTCELWCEEAWWIMFGIYCCKYKKQLMLFVTKGFKLLSSLAMDCEKLLDSLDPCLCEYKKQRLRFVYKSLDGKGMCNFSSLRELLVESKTRSCANAYLVKTNTDGSNINVRTTEMNQQLELSTHGPATESVRRLKAPLLIILVTRPRDPGRFNKQSQCGVKSKQDWWRFVQKLIIQNHDIEDEVRTRKQEYEALAFPHPIARCLSIHLENKVYFLRASNSRYQILICDKEKKKLKNMRVCKYGWEEGKVQADPTMNNLRFDSSYVFKSCFHTLHGTVHTRGMLAVEKSMEEYMVEVCFLDCDRLCSITTSSLFDISIIKGPQIMISYRHWMEKRGKKWVEKATTRGKEMETIEIMKKSCKTKGVTCDVKILIHEFLKRVAVIMWEWKQKIMVIFQEERWFILSLSSSSLHFNNKNHYKGETKETPKLIHEDLKASSPPIIHIVNSCFLENKWTLTANIEDASREVMFSESRIGKFERCSAESLTYEVFHIQRPPELCNTSLPPFLSVLFISDKLQGLSVAFAGGSHQSSRNLSLILTSKGKLHLLHVENKRARWGKEETMADGEKVSEAKAKVMVLRIKVKKEVFKGGHQEEEKRSLPEREEAEEGCSDNRKRREGGSPRRCGEDMETA</sequence>
<evidence type="ECO:0000313" key="3">
    <source>
        <dbReference type="Proteomes" id="UP000078284"/>
    </source>
</evidence>
<organism evidence="2 3">
    <name type="scientific">Arabidopsis thaliana</name>
    <name type="common">Mouse-ear cress</name>
    <dbReference type="NCBI Taxonomy" id="3702"/>
    <lineage>
        <taxon>Eukaryota</taxon>
        <taxon>Viridiplantae</taxon>
        <taxon>Streptophyta</taxon>
        <taxon>Embryophyta</taxon>
        <taxon>Tracheophyta</taxon>
        <taxon>Spermatophyta</taxon>
        <taxon>Magnoliopsida</taxon>
        <taxon>eudicotyledons</taxon>
        <taxon>Gunneridae</taxon>
        <taxon>Pentapetalae</taxon>
        <taxon>rosids</taxon>
        <taxon>malvids</taxon>
        <taxon>Brassicales</taxon>
        <taxon>Brassicaceae</taxon>
        <taxon>Camelineae</taxon>
        <taxon>Arabidopsis</taxon>
    </lineage>
</organism>
<dbReference type="EMBL" id="LUHQ01000004">
    <property type="protein sequence ID" value="OAO99842.1"/>
    <property type="molecule type" value="Genomic_DNA"/>
</dbReference>
<evidence type="ECO:0000313" key="2">
    <source>
        <dbReference type="EMBL" id="OAO99842.1"/>
    </source>
</evidence>
<dbReference type="ExpressionAtlas" id="A0A178V489">
    <property type="expression patterns" value="baseline and differential"/>
</dbReference>
<feature type="region of interest" description="Disordered" evidence="1">
    <location>
        <begin position="1114"/>
        <end position="1157"/>
    </location>
</feature>
<gene>
    <name evidence="2" type="ordered locus">AXX17_At4g06560</name>
</gene>
<evidence type="ECO:0000256" key="1">
    <source>
        <dbReference type="SAM" id="MobiDB-lite"/>
    </source>
</evidence>
<feature type="compositionally biased region" description="Basic and acidic residues" evidence="1">
    <location>
        <begin position="1114"/>
        <end position="1128"/>
    </location>
</feature>
<dbReference type="AlphaFoldDB" id="A0A178V489"/>
<protein>
    <submittedName>
        <fullName evidence="2">Uncharacterized protein</fullName>
    </submittedName>
</protein>
<comment type="caution">
    <text evidence="2">The sequence shown here is derived from an EMBL/GenBank/DDBJ whole genome shotgun (WGS) entry which is preliminary data.</text>
</comment>
<name>A0A178V489_ARATH</name>
<feature type="compositionally biased region" description="Basic and acidic residues" evidence="1">
    <location>
        <begin position="1136"/>
        <end position="1157"/>
    </location>
</feature>
<accession>A0A178V489</accession>
<reference evidence="3" key="1">
    <citation type="journal article" date="2016" name="Proc. Natl. Acad. Sci. U.S.A.">
        <title>Chromosome-level assembly of Arabidopsis thaliana Ler reveals the extent of translocation and inversion polymorphisms.</title>
        <authorList>
            <person name="Zapata L."/>
            <person name="Ding J."/>
            <person name="Willing E.M."/>
            <person name="Hartwig B."/>
            <person name="Bezdan D."/>
            <person name="Jiao W.B."/>
            <person name="Patel V."/>
            <person name="Velikkakam James G."/>
            <person name="Koornneef M."/>
            <person name="Ossowski S."/>
            <person name="Schneeberger K."/>
        </authorList>
    </citation>
    <scope>NUCLEOTIDE SEQUENCE [LARGE SCALE GENOMIC DNA]</scope>
    <source>
        <strain evidence="3">cv. Landsberg erecta</strain>
    </source>
</reference>
<dbReference type="Proteomes" id="UP000078284">
    <property type="component" value="Chromosome 4"/>
</dbReference>